<evidence type="ECO:0000313" key="3">
    <source>
        <dbReference type="EMBL" id="CAI6367486.1"/>
    </source>
</evidence>
<feature type="coiled-coil region" evidence="1">
    <location>
        <begin position="167"/>
        <end position="215"/>
    </location>
</feature>
<protein>
    <submittedName>
        <fullName evidence="3">Uncharacterized protein</fullName>
    </submittedName>
</protein>
<comment type="caution">
    <text evidence="3">The sequence shown here is derived from an EMBL/GenBank/DDBJ whole genome shotgun (WGS) entry which is preliminary data.</text>
</comment>
<organism evidence="3 4">
    <name type="scientific">Macrosiphum euphorbiae</name>
    <name type="common">potato aphid</name>
    <dbReference type="NCBI Taxonomy" id="13131"/>
    <lineage>
        <taxon>Eukaryota</taxon>
        <taxon>Metazoa</taxon>
        <taxon>Ecdysozoa</taxon>
        <taxon>Arthropoda</taxon>
        <taxon>Hexapoda</taxon>
        <taxon>Insecta</taxon>
        <taxon>Pterygota</taxon>
        <taxon>Neoptera</taxon>
        <taxon>Paraneoptera</taxon>
        <taxon>Hemiptera</taxon>
        <taxon>Sternorrhyncha</taxon>
        <taxon>Aphidomorpha</taxon>
        <taxon>Aphidoidea</taxon>
        <taxon>Aphididae</taxon>
        <taxon>Macrosiphini</taxon>
        <taxon>Macrosiphum</taxon>
    </lineage>
</organism>
<accession>A0AAV0XH93</accession>
<evidence type="ECO:0000256" key="1">
    <source>
        <dbReference type="SAM" id="Coils"/>
    </source>
</evidence>
<dbReference type="EMBL" id="CARXXK010000004">
    <property type="protein sequence ID" value="CAI6367486.1"/>
    <property type="molecule type" value="Genomic_DNA"/>
</dbReference>
<evidence type="ECO:0000256" key="2">
    <source>
        <dbReference type="SAM" id="MobiDB-lite"/>
    </source>
</evidence>
<keyword evidence="4" id="KW-1185">Reference proteome</keyword>
<gene>
    <name evidence="3" type="ORF">MEUPH1_LOCUS21956</name>
</gene>
<reference evidence="3 4" key="1">
    <citation type="submission" date="2023-01" db="EMBL/GenBank/DDBJ databases">
        <authorList>
            <person name="Whitehead M."/>
        </authorList>
    </citation>
    <scope>NUCLEOTIDE SEQUENCE [LARGE SCALE GENOMIC DNA]</scope>
</reference>
<feature type="region of interest" description="Disordered" evidence="2">
    <location>
        <begin position="417"/>
        <end position="460"/>
    </location>
</feature>
<dbReference type="Proteomes" id="UP001160148">
    <property type="component" value="Unassembled WGS sequence"/>
</dbReference>
<evidence type="ECO:0000313" key="4">
    <source>
        <dbReference type="Proteomes" id="UP001160148"/>
    </source>
</evidence>
<sequence length="496" mass="55890">MDLEFDSPTVFIEDVTLPSLLTSFSTSTTSSVEFTSSESESETTRIPVTKQKTNKCINYKGPIKSYSLADLTTIKSFKPLIREDSAIYSTETLTSAMTSRTESGIHNSNSCLNSLGKNKKKYAHVESKVKQYIKDIKDNEAKSKATRYSLQPSSRKQQVNKYVDEMIKTEGEEIINLKSNLKKLEIQLLEKNRLIEQLQYNYKVMENKYNSATNIILKLAKPSRDVLKFTENELIEPLSPGYSIPPPKEVWGRGYKLKPSNTLSAIQKENSNLEKENGLKVRKVKSGGDLINYSNINAYKTPRDSRSAIQKVKLWQESLASTDVSEMDTDQDVEFQSPHSYSISSNDLSLSSLEIAPVMSNKYPNKHECRSDSSGCGMSSTRVSKENTLVSGINISVDNNELCSPCETVKLHSSTPIKNIGHNSYSTKTKNSTISNRQNDEAQKRRSSKKHRKSKSKIEESECPNEVDEFMCQFKHCIGVINGVVTKMEESFMSQR</sequence>
<feature type="compositionally biased region" description="Polar residues" evidence="2">
    <location>
        <begin position="417"/>
        <end position="437"/>
    </location>
</feature>
<feature type="compositionally biased region" description="Basic residues" evidence="2">
    <location>
        <begin position="445"/>
        <end position="455"/>
    </location>
</feature>
<name>A0AAV0XH93_9HEMI</name>
<keyword evidence="1" id="KW-0175">Coiled coil</keyword>
<dbReference type="AlphaFoldDB" id="A0AAV0XH93"/>
<proteinExistence type="predicted"/>